<dbReference type="Proteomes" id="UP000215185">
    <property type="component" value="Chromosome 1"/>
</dbReference>
<name>A0A239SXF5_9STRE</name>
<evidence type="ECO:0000313" key="1">
    <source>
        <dbReference type="EMBL" id="SNU89404.1"/>
    </source>
</evidence>
<accession>A0A239SXF5</accession>
<reference evidence="1 2" key="1">
    <citation type="submission" date="2017-06" db="EMBL/GenBank/DDBJ databases">
        <authorList>
            <consortium name="Pathogen Informatics"/>
        </authorList>
    </citation>
    <scope>NUCLEOTIDE SEQUENCE [LARGE SCALE GENOMIC DNA]</scope>
    <source>
        <strain evidence="1 2">NCTC13788</strain>
    </source>
</reference>
<organism evidence="1 2">
    <name type="scientific">Streptococcus merionis</name>
    <dbReference type="NCBI Taxonomy" id="400065"/>
    <lineage>
        <taxon>Bacteria</taxon>
        <taxon>Bacillati</taxon>
        <taxon>Bacillota</taxon>
        <taxon>Bacilli</taxon>
        <taxon>Lactobacillales</taxon>
        <taxon>Streptococcaceae</taxon>
        <taxon>Streptococcus</taxon>
    </lineage>
</organism>
<dbReference type="KEGG" id="smen:SAMEA4412692_1472"/>
<evidence type="ECO:0000313" key="2">
    <source>
        <dbReference type="Proteomes" id="UP000215185"/>
    </source>
</evidence>
<proteinExistence type="predicted"/>
<gene>
    <name evidence="1" type="ORF">SAMEA4412692_01472</name>
</gene>
<dbReference type="AlphaFoldDB" id="A0A239SXF5"/>
<keyword evidence="2" id="KW-1185">Reference proteome</keyword>
<protein>
    <submittedName>
        <fullName evidence="1">Uncharacterized protein</fullName>
    </submittedName>
</protein>
<sequence>MLISNDLIQEGNISTDGRFEGEKGNFVKQIILCVLASSGKVYILYAEQMAEGKGGRARLCY</sequence>
<dbReference type="EMBL" id="LT906439">
    <property type="protein sequence ID" value="SNU89404.1"/>
    <property type="molecule type" value="Genomic_DNA"/>
</dbReference>